<protein>
    <recommendedName>
        <fullName evidence="3">F-box domain-containing protein</fullName>
    </recommendedName>
</protein>
<dbReference type="Proteomes" id="UP000807716">
    <property type="component" value="Unassembled WGS sequence"/>
</dbReference>
<evidence type="ECO:0008006" key="3">
    <source>
        <dbReference type="Google" id="ProtNLM"/>
    </source>
</evidence>
<dbReference type="EMBL" id="JAAAJB010000644">
    <property type="protein sequence ID" value="KAG0252626.1"/>
    <property type="molecule type" value="Genomic_DNA"/>
</dbReference>
<dbReference type="OrthoDB" id="2403169at2759"/>
<evidence type="ECO:0000313" key="2">
    <source>
        <dbReference type="Proteomes" id="UP000807716"/>
    </source>
</evidence>
<dbReference type="InterPro" id="IPR032675">
    <property type="entry name" value="LRR_dom_sf"/>
</dbReference>
<sequence length="695" mass="78773">MTTTIDIDVIALIIDNVDDRGTLFSLLTVSKEVFRYTCRALYRDPFRFIYPYDLSDNARKSSLSLVQLLLALSPAADDDSNLVRRALGVPPKLKFESTIPPTTMVDYLSFIQCVRWDTVADHLIASLENTVLQDWQPPPGSSQDDESFALSTVTWCLCGHQLGRIRELEVEHDAIERYIAAASQLSRLRTLAVAPFYGVQRDDHSIPVVRLVEALQLHHGKDLLRDCHLSWEDVPDSMSKNTFQWKVDIHRLLPLILPRDLKLALPLRPTDSYLSRLESMVTTSTVYHRWHDIIQEYSDMTVGQVLQRCRALTSLGLDFALGRIDDPSVLAWAVDEACERAAGRLRAPAVPLANLKIFLHWFTPSFAHRVLMDGLRGFGPTLQCLSFELLTLNLNELLDGPDYQLPRMSIPKDGSVMMEQLGTIYFKSVDPRLFDPNLLNFCPYLRNLDVSLRYYPNSYVPSWSVVHLPSLAYLKLDGLAVQLFDPASLHGMPNLEEMMLSIHAEEASSPASGERWTDRWTWDWNLPELKSLIVENTSTELTFSLMVLRGCPKLEELIVEFPDYPEIPPHRLDVLSVLTRPEQDVFPNLATLGLSGEHLIQPEDLKILMGSTLPGLKRFNVGTVAPYTTQQLLECTRHHPSLTSVNISNMALDKNEQHELGLVALKDSSKNAKQCIYRFGARDFVLDNYPPLQDE</sequence>
<dbReference type="AlphaFoldDB" id="A0A9P6TYF8"/>
<organism evidence="1 2">
    <name type="scientific">Actinomortierella ambigua</name>
    <dbReference type="NCBI Taxonomy" id="1343610"/>
    <lineage>
        <taxon>Eukaryota</taxon>
        <taxon>Fungi</taxon>
        <taxon>Fungi incertae sedis</taxon>
        <taxon>Mucoromycota</taxon>
        <taxon>Mortierellomycotina</taxon>
        <taxon>Mortierellomycetes</taxon>
        <taxon>Mortierellales</taxon>
        <taxon>Mortierellaceae</taxon>
        <taxon>Actinomortierella</taxon>
    </lineage>
</organism>
<reference evidence="1" key="1">
    <citation type="journal article" date="2020" name="Fungal Divers.">
        <title>Resolving the Mortierellaceae phylogeny through synthesis of multi-gene phylogenetics and phylogenomics.</title>
        <authorList>
            <person name="Vandepol N."/>
            <person name="Liber J."/>
            <person name="Desiro A."/>
            <person name="Na H."/>
            <person name="Kennedy M."/>
            <person name="Barry K."/>
            <person name="Grigoriev I.V."/>
            <person name="Miller A.N."/>
            <person name="O'Donnell K."/>
            <person name="Stajich J.E."/>
            <person name="Bonito G."/>
        </authorList>
    </citation>
    <scope>NUCLEOTIDE SEQUENCE</scope>
    <source>
        <strain evidence="1">BC1065</strain>
    </source>
</reference>
<accession>A0A9P6TYF8</accession>
<evidence type="ECO:0000313" key="1">
    <source>
        <dbReference type="EMBL" id="KAG0252626.1"/>
    </source>
</evidence>
<dbReference type="SUPFAM" id="SSF52047">
    <property type="entry name" value="RNI-like"/>
    <property type="match status" value="1"/>
</dbReference>
<name>A0A9P6TYF8_9FUNG</name>
<proteinExistence type="predicted"/>
<gene>
    <name evidence="1" type="ORF">DFQ27_007940</name>
</gene>
<comment type="caution">
    <text evidence="1">The sequence shown here is derived from an EMBL/GenBank/DDBJ whole genome shotgun (WGS) entry which is preliminary data.</text>
</comment>
<keyword evidence="2" id="KW-1185">Reference proteome</keyword>
<dbReference type="Gene3D" id="3.80.10.10">
    <property type="entry name" value="Ribonuclease Inhibitor"/>
    <property type="match status" value="1"/>
</dbReference>